<dbReference type="GeneID" id="14496312"/>
<evidence type="ECO:0000313" key="2">
    <source>
        <dbReference type="Proteomes" id="UP000002866"/>
    </source>
</evidence>
<keyword evidence="2" id="KW-1185">Reference proteome</keyword>
<dbReference type="InParanoid" id="I2H4D7"/>
<name>I2H4D7_HENB6</name>
<reference evidence="1 2" key="1">
    <citation type="journal article" date="2011" name="Proc. Natl. Acad. Sci. U.S.A.">
        <title>Evolutionary erosion of yeast sex chromosomes by mating-type switching accidents.</title>
        <authorList>
            <person name="Gordon J.L."/>
            <person name="Armisen D."/>
            <person name="Proux-Wera E."/>
            <person name="Oheigeartaigh S.S."/>
            <person name="Byrne K.P."/>
            <person name="Wolfe K.H."/>
        </authorList>
    </citation>
    <scope>NUCLEOTIDE SEQUENCE [LARGE SCALE GENOMIC DNA]</scope>
    <source>
        <strain evidence="2">ATCC 34711 / CBS 6284 / DSM 70876 / NBRC 10599 / NRRL Y-10934 / UCD 77-7</strain>
    </source>
</reference>
<dbReference type="RefSeq" id="XP_004180758.1">
    <property type="nucleotide sequence ID" value="XM_004180710.1"/>
</dbReference>
<sequence length="475" mass="56876">MDFNQGQLNFQKYESKDNNIKTFSEKNILINLNTNVESEYTTITCEKITDRLPSRINLSNYPITSLEKNYYLNYSNNLNLLKNKNLDTTEYLEVKPHLITPYEWKKISKYLNENGVTNIFDITNLTEEDWKNFIINPQNCSLAIVPRILNKRYEYNSVGLPIWELIIVNKENQDSAMTKNESCNTNYSENEKFYFSSSPSVVNQNSSLESVDESASAKTYFDFLLEDLKMNFDSIIEQKKHLKTDNIKYNFKFDYVDELLNNFKKTFNKKEKKIKQVDYICKTSFRKKENLYATILGEYCPWYLRRHKIEECDSYAYKKHREQLFAQILKKQERSIPRKLNETTHNLKYNLKIINKKLNTFFSQKLFFKKNIMDVNCNNDILVEKDENYLRKGRLIYNPDASNGFLEYFKLKWEPSIKQMIVDELRAEESRENIFQYVNFCERKHFFKRWLNYNSKIEKVADFIHDTWGNVSNTV</sequence>
<organism evidence="1 2">
    <name type="scientific">Henningerozyma blattae (strain ATCC 34711 / CBS 6284 / DSM 70876 / NBRC 10599 / NRRL Y-10934 / UCD 77-7)</name>
    <name type="common">Yeast</name>
    <name type="synonym">Tetrapisispora blattae</name>
    <dbReference type="NCBI Taxonomy" id="1071380"/>
    <lineage>
        <taxon>Eukaryota</taxon>
        <taxon>Fungi</taxon>
        <taxon>Dikarya</taxon>
        <taxon>Ascomycota</taxon>
        <taxon>Saccharomycotina</taxon>
        <taxon>Saccharomycetes</taxon>
        <taxon>Saccharomycetales</taxon>
        <taxon>Saccharomycetaceae</taxon>
        <taxon>Henningerozyma</taxon>
    </lineage>
</organism>
<dbReference type="KEGG" id="tbl:TBLA_0E01850"/>
<dbReference type="HOGENOM" id="CLU_575123_0_0_1"/>
<dbReference type="AlphaFoldDB" id="I2H4D7"/>
<dbReference type="Proteomes" id="UP000002866">
    <property type="component" value="Chromosome 5"/>
</dbReference>
<accession>I2H4D7</accession>
<protein>
    <submittedName>
        <fullName evidence="1">Uncharacterized protein</fullName>
    </submittedName>
</protein>
<proteinExistence type="predicted"/>
<gene>
    <name evidence="1" type="primary">TBLA0E01850</name>
    <name evidence="1" type="ORF">TBLA_0E01850</name>
</gene>
<evidence type="ECO:0000313" key="1">
    <source>
        <dbReference type="EMBL" id="CCH61239.1"/>
    </source>
</evidence>
<dbReference type="EMBL" id="HE806320">
    <property type="protein sequence ID" value="CCH61239.1"/>
    <property type="molecule type" value="Genomic_DNA"/>
</dbReference>